<dbReference type="KEGG" id="nft:FBF37_02130"/>
<feature type="binding site" description="in other chain" evidence="6">
    <location>
        <begin position="214"/>
        <end position="217"/>
    </location>
    <ligand>
        <name>dUMP</name>
        <dbReference type="ChEBI" id="CHEBI:246422"/>
        <note>ligand shared between dimeric partners</note>
    </ligand>
</feature>
<dbReference type="SUPFAM" id="SSF55831">
    <property type="entry name" value="Thymidylate synthase/dCMP hydroxymethylase"/>
    <property type="match status" value="1"/>
</dbReference>
<feature type="binding site" evidence="6">
    <location>
        <position position="311"/>
    </location>
    <ligand>
        <name>(6R)-5,10-methylene-5,6,7,8-tetrahydrofolate</name>
        <dbReference type="ChEBI" id="CHEBI:15636"/>
    </ligand>
</feature>
<evidence type="ECO:0000256" key="1">
    <source>
        <dbReference type="ARBA" id="ARBA00011947"/>
    </source>
</evidence>
<dbReference type="GO" id="GO:0004799">
    <property type="term" value="F:thymidylate synthase activity"/>
    <property type="evidence" value="ECO:0007669"/>
    <property type="project" value="UniProtKB-UniRule"/>
</dbReference>
<dbReference type="PROSITE" id="PS00091">
    <property type="entry name" value="THYMIDYLATE_SYNTHASE"/>
    <property type="match status" value="1"/>
</dbReference>
<evidence type="ECO:0000313" key="10">
    <source>
        <dbReference type="Proteomes" id="UP000310639"/>
    </source>
</evidence>
<comment type="catalytic activity">
    <reaction evidence="6">
        <text>dUMP + (6R)-5,10-methylene-5,6,7,8-tetrahydrofolate = 7,8-dihydrofolate + dTMP</text>
        <dbReference type="Rhea" id="RHEA:12104"/>
        <dbReference type="ChEBI" id="CHEBI:15636"/>
        <dbReference type="ChEBI" id="CHEBI:57451"/>
        <dbReference type="ChEBI" id="CHEBI:63528"/>
        <dbReference type="ChEBI" id="CHEBI:246422"/>
        <dbReference type="EC" id="2.1.1.45"/>
    </reaction>
</comment>
<evidence type="ECO:0000259" key="8">
    <source>
        <dbReference type="Pfam" id="PF00303"/>
    </source>
</evidence>
<dbReference type="NCBIfam" id="TIGR03284">
    <property type="entry name" value="thym_sym"/>
    <property type="match status" value="1"/>
</dbReference>
<dbReference type="GO" id="GO:0005829">
    <property type="term" value="C:cytosol"/>
    <property type="evidence" value="ECO:0007669"/>
    <property type="project" value="TreeGrafter"/>
</dbReference>
<protein>
    <recommendedName>
        <fullName evidence="1 6">Thymidylate synthase</fullName>
        <shortName evidence="6">TS</shortName>
        <shortName evidence="6">TSase</shortName>
        <ecNumber evidence="1 6">2.1.1.45</ecNumber>
    </recommendedName>
</protein>
<dbReference type="InterPro" id="IPR036926">
    <property type="entry name" value="Thymidate_synth/dCMP_Mease_sf"/>
</dbReference>
<evidence type="ECO:0000256" key="4">
    <source>
        <dbReference type="ARBA" id="ARBA00022679"/>
    </source>
</evidence>
<dbReference type="GO" id="GO:0006235">
    <property type="term" value="P:dTTP biosynthetic process"/>
    <property type="evidence" value="ECO:0007669"/>
    <property type="project" value="UniProtKB-UniRule"/>
</dbReference>
<comment type="caution">
    <text evidence="6">Lacks conserved residue(s) required for the propagation of feature annotation.</text>
</comment>
<feature type="active site" evidence="7">
    <location>
        <position position="188"/>
    </location>
</feature>
<feature type="binding site" description="in other chain" evidence="6">
    <location>
        <begin position="255"/>
        <end position="257"/>
    </location>
    <ligand>
        <name>dUMP</name>
        <dbReference type="ChEBI" id="CHEBI:246422"/>
        <note>ligand shared between dimeric partners</note>
    </ligand>
</feature>
<keyword evidence="2 6" id="KW-0963">Cytoplasm</keyword>
<feature type="binding site" evidence="6">
    <location>
        <position position="217"/>
    </location>
    <ligand>
        <name>(6R)-5,10-methylene-5,6,7,8-tetrahydrofolate</name>
        <dbReference type="ChEBI" id="CHEBI:15636"/>
    </ligand>
</feature>
<dbReference type="InterPro" id="IPR045097">
    <property type="entry name" value="Thymidate_synth/dCMP_Mease"/>
</dbReference>
<dbReference type="Proteomes" id="UP000310639">
    <property type="component" value="Chromosome"/>
</dbReference>
<proteinExistence type="inferred from homology"/>
<organism evidence="9 10">
    <name type="scientific">Candidatus Nanosynbacter featherlites</name>
    <dbReference type="NCBI Taxonomy" id="2572088"/>
    <lineage>
        <taxon>Bacteria</taxon>
        <taxon>Candidatus Saccharimonadota</taxon>
        <taxon>Candidatus Saccharimonadia</taxon>
        <taxon>Candidatus Nanosynbacterales</taxon>
        <taxon>Candidatus Nanosynbacteraceae</taxon>
        <taxon>Candidatus Nanosynbacter</taxon>
    </lineage>
</organism>
<comment type="subunit">
    <text evidence="6">Homodimer.</text>
</comment>
<dbReference type="PANTHER" id="PTHR11548">
    <property type="entry name" value="THYMIDYLATE SYNTHASE 1"/>
    <property type="match status" value="1"/>
</dbReference>
<dbReference type="InterPro" id="IPR000398">
    <property type="entry name" value="Thymidylate_synthase"/>
</dbReference>
<feature type="active site" description="Nucleophile" evidence="6">
    <location>
        <position position="188"/>
    </location>
</feature>
<comment type="function">
    <text evidence="6">Catalyzes the reductive methylation of 2'-deoxyuridine-5'-monophosphate (dUMP) to 2'-deoxythymidine-5'-monophosphate (dTMP) while utilizing 5,10-methylenetetrahydrofolate (mTHF) as the methyl donor and reductant in the reaction, yielding dihydrofolate (DHF) as a by-product. This enzymatic reaction provides an intracellular de novo source of dTMP, an essential precursor for DNA biosynthesis.</text>
</comment>
<feature type="binding site" evidence="6">
    <location>
        <begin position="164"/>
        <end position="165"/>
    </location>
    <ligand>
        <name>dUMP</name>
        <dbReference type="ChEBI" id="CHEBI:246422"/>
        <note>ligand shared between dimeric partners</note>
    </ligand>
</feature>
<keyword evidence="10" id="KW-1185">Reference proteome</keyword>
<dbReference type="CDD" id="cd00351">
    <property type="entry name" value="TS_Pyrimidine_HMase"/>
    <property type="match status" value="1"/>
</dbReference>
<dbReference type="EC" id="2.1.1.45" evidence="1 6"/>
<gene>
    <name evidence="6" type="primary">thyA</name>
    <name evidence="9" type="ORF">FBF37_02130</name>
</gene>
<feature type="domain" description="Thymidylate synthase/dCMP hydroxymethylase" evidence="8">
    <location>
        <begin position="2"/>
        <end position="312"/>
    </location>
</feature>
<evidence type="ECO:0000256" key="6">
    <source>
        <dbReference type="HAMAP-Rule" id="MF_00008"/>
    </source>
</evidence>
<dbReference type="HAMAP" id="MF_00008">
    <property type="entry name" value="Thymidy_synth_bact"/>
    <property type="match status" value="1"/>
</dbReference>
<reference evidence="9 10" key="1">
    <citation type="submission" date="2019-04" db="EMBL/GenBank/DDBJ databases">
        <title>Saccharibacteria TM7 genomes.</title>
        <authorList>
            <person name="Bor B."/>
            <person name="He X."/>
            <person name="Chen T."/>
            <person name="Dewhirst F.E."/>
        </authorList>
    </citation>
    <scope>NUCLEOTIDE SEQUENCE [LARGE SCALE GENOMIC DNA]</scope>
    <source>
        <strain evidence="9 10">BB001</strain>
    </source>
</reference>
<accession>A0A4P9A372</accession>
<keyword evidence="5 6" id="KW-0545">Nucleotide biosynthesis</keyword>
<evidence type="ECO:0000256" key="3">
    <source>
        <dbReference type="ARBA" id="ARBA00022603"/>
    </source>
</evidence>
<dbReference type="RefSeq" id="WP_138079031.1">
    <property type="nucleotide sequence ID" value="NZ_CP040004.1"/>
</dbReference>
<evidence type="ECO:0000256" key="7">
    <source>
        <dbReference type="PROSITE-ProRule" id="PRU10016"/>
    </source>
</evidence>
<dbReference type="OrthoDB" id="9774633at2"/>
<dbReference type="GO" id="GO:0006231">
    <property type="term" value="P:dTMP biosynthetic process"/>
    <property type="evidence" value="ECO:0007669"/>
    <property type="project" value="UniProtKB-UniRule"/>
</dbReference>
<dbReference type="AlphaFoldDB" id="A0A4P9A372"/>
<dbReference type="NCBIfam" id="NF002496">
    <property type="entry name" value="PRK01827.1-2"/>
    <property type="match status" value="1"/>
</dbReference>
<comment type="subcellular location">
    <subcellularLocation>
        <location evidence="6">Cytoplasm</location>
    </subcellularLocation>
</comment>
<dbReference type="PANTHER" id="PTHR11548:SF9">
    <property type="entry name" value="THYMIDYLATE SYNTHASE"/>
    <property type="match status" value="1"/>
</dbReference>
<evidence type="ECO:0000313" key="9">
    <source>
        <dbReference type="EMBL" id="QCT42260.1"/>
    </source>
</evidence>
<dbReference type="Pfam" id="PF00303">
    <property type="entry name" value="Thymidylat_synt"/>
    <property type="match status" value="1"/>
</dbReference>
<dbReference type="UniPathway" id="UPA00575"/>
<evidence type="ECO:0000256" key="2">
    <source>
        <dbReference type="ARBA" id="ARBA00022490"/>
    </source>
</evidence>
<sequence>MRQYLDTLRHVRDSGMGKGDRTGTGTTEVFGVQTRYDLADGFPAMTTKKLYFNSVAHELLWFLKGTGNIEYLAQNGVHIWDEWPYKNYLEKTGQDIPEINGDEWRVGMKEFIGKIATDHVFAKEWGNLGPVYGVQWRKWPDGKGGTIDQIQNAIDMIQNNPTSRRNIVSAWNVAEIDDIVQSGGLPPCHTMFQFNVRPGENGEKDKLDLALTQRSADMFLGVPFNIASYALLLSMIAQVTDKQPGEFVHTLNSAHIYNNHHAQVDEQLSRRPLPLPKLWLNPDIKIIDDFTIDDIRLEGYEHHPPIKAPIAV</sequence>
<comment type="similarity">
    <text evidence="6">Belongs to the thymidylate synthase family. Bacterial-type ThyA subfamily.</text>
</comment>
<dbReference type="PRINTS" id="PR00108">
    <property type="entry name" value="THYMDSNTHASE"/>
</dbReference>
<keyword evidence="3 6" id="KW-0489">Methyltransferase</keyword>
<dbReference type="GO" id="GO:0032259">
    <property type="term" value="P:methylation"/>
    <property type="evidence" value="ECO:0007669"/>
    <property type="project" value="UniProtKB-KW"/>
</dbReference>
<evidence type="ECO:0000256" key="5">
    <source>
        <dbReference type="ARBA" id="ARBA00022727"/>
    </source>
</evidence>
<dbReference type="Gene3D" id="3.30.572.10">
    <property type="entry name" value="Thymidylate synthase/dCMP hydroxymethylase domain"/>
    <property type="match status" value="1"/>
</dbReference>
<name>A0A4P9A372_9BACT</name>
<feature type="binding site" description="in other chain" evidence="6">
    <location>
        <position position="21"/>
    </location>
    <ligand>
        <name>dUMP</name>
        <dbReference type="ChEBI" id="CHEBI:246422"/>
        <note>ligand shared between dimeric partners</note>
    </ligand>
</feature>
<dbReference type="InterPro" id="IPR023451">
    <property type="entry name" value="Thymidate_synth/dCMP_Mease_dom"/>
</dbReference>
<keyword evidence="4 6" id="KW-0808">Transferase</keyword>
<feature type="binding site" description="in other chain" evidence="6">
    <location>
        <position position="225"/>
    </location>
    <ligand>
        <name>dUMP</name>
        <dbReference type="ChEBI" id="CHEBI:246422"/>
        <note>ligand shared between dimeric partners</note>
    </ligand>
</feature>
<comment type="pathway">
    <text evidence="6">Pyrimidine metabolism; dTTP biosynthesis.</text>
</comment>
<dbReference type="InterPro" id="IPR020940">
    <property type="entry name" value="Thymidylate_synthase_AS"/>
</dbReference>
<dbReference type="EMBL" id="CP040004">
    <property type="protein sequence ID" value="QCT42260.1"/>
    <property type="molecule type" value="Genomic_DNA"/>
</dbReference>